<evidence type="ECO:0000256" key="1">
    <source>
        <dbReference type="SAM" id="MobiDB-lite"/>
    </source>
</evidence>
<dbReference type="EMBL" id="SJPJ01000001">
    <property type="protein sequence ID" value="TWT78628.1"/>
    <property type="molecule type" value="Genomic_DNA"/>
</dbReference>
<reference evidence="2 3" key="1">
    <citation type="submission" date="2019-02" db="EMBL/GenBank/DDBJ databases">
        <title>Deep-cultivation of Planctomycetes and their phenomic and genomic characterization uncovers novel biology.</title>
        <authorList>
            <person name="Wiegand S."/>
            <person name="Jogler M."/>
            <person name="Boedeker C."/>
            <person name="Pinto D."/>
            <person name="Vollmers J."/>
            <person name="Rivas-Marin E."/>
            <person name="Kohn T."/>
            <person name="Peeters S.H."/>
            <person name="Heuer A."/>
            <person name="Rast P."/>
            <person name="Oberbeckmann S."/>
            <person name="Bunk B."/>
            <person name="Jeske O."/>
            <person name="Meyerdierks A."/>
            <person name="Storesund J.E."/>
            <person name="Kallscheuer N."/>
            <person name="Luecker S."/>
            <person name="Lage O.M."/>
            <person name="Pohl T."/>
            <person name="Merkel B.J."/>
            <person name="Hornburger P."/>
            <person name="Mueller R.-W."/>
            <person name="Bruemmer F."/>
            <person name="Labrenz M."/>
            <person name="Spormann A.M."/>
            <person name="Op Den Camp H."/>
            <person name="Overmann J."/>
            <person name="Amann R."/>
            <person name="Jetten M.S.M."/>
            <person name="Mascher T."/>
            <person name="Medema M.H."/>
            <person name="Devos D.P."/>
            <person name="Kaster A.-K."/>
            <person name="Ovreas L."/>
            <person name="Rohde M."/>
            <person name="Galperin M.Y."/>
            <person name="Jogler C."/>
        </authorList>
    </citation>
    <scope>NUCLEOTIDE SEQUENCE [LARGE SCALE GENOMIC DNA]</scope>
    <source>
        <strain evidence="2 3">CA13</strain>
    </source>
</reference>
<feature type="region of interest" description="Disordered" evidence="1">
    <location>
        <begin position="22"/>
        <end position="47"/>
    </location>
</feature>
<protein>
    <submittedName>
        <fullName evidence="2">Uncharacterized protein</fullName>
    </submittedName>
</protein>
<evidence type="ECO:0000313" key="2">
    <source>
        <dbReference type="EMBL" id="TWT78628.1"/>
    </source>
</evidence>
<comment type="caution">
    <text evidence="2">The sequence shown here is derived from an EMBL/GenBank/DDBJ whole genome shotgun (WGS) entry which is preliminary data.</text>
</comment>
<dbReference type="Proteomes" id="UP000315010">
    <property type="component" value="Unassembled WGS sequence"/>
</dbReference>
<dbReference type="AlphaFoldDB" id="A0A5C5YUG5"/>
<organism evidence="2 3">
    <name type="scientific">Novipirellula herctigrandis</name>
    <dbReference type="NCBI Taxonomy" id="2527986"/>
    <lineage>
        <taxon>Bacteria</taxon>
        <taxon>Pseudomonadati</taxon>
        <taxon>Planctomycetota</taxon>
        <taxon>Planctomycetia</taxon>
        <taxon>Pirellulales</taxon>
        <taxon>Pirellulaceae</taxon>
        <taxon>Novipirellula</taxon>
    </lineage>
</organism>
<name>A0A5C5YUG5_9BACT</name>
<proteinExistence type="predicted"/>
<feature type="compositionally biased region" description="Polar residues" evidence="1">
    <location>
        <begin position="37"/>
        <end position="47"/>
    </location>
</feature>
<evidence type="ECO:0000313" key="3">
    <source>
        <dbReference type="Proteomes" id="UP000315010"/>
    </source>
</evidence>
<sequence length="114" mass="12422">MVGARRLAQAIRRLEGRTRKVVRGNGSSGISFHRHQPQASVVTPRPNTSIPIGVDRITLHITEDARKIFHCQTARLASFGACDGSSIIVLEVFLYGQPTTPVAASNHENPPQMP</sequence>
<gene>
    <name evidence="2" type="ORF">CA13_00240</name>
</gene>
<accession>A0A5C5YUG5</accession>
<keyword evidence="3" id="KW-1185">Reference proteome</keyword>